<sequence length="259" mass="28354">MNVDQSQRSRVDVVDLARPFTQGRLRLYLTIASIQGLVTLICAVGVSTGVLPAARSLDVVANVFNVLAMVLLPALVVALVADPVRRGAELILVWLPFTAMAQLTFELAWVIGQPLDWWKAEGDPGGTWMWWQFAQTDTRYFGDNPAIFALELTAVVAAIPVLLAFRQLIRVDLTDRARVKALFMAGAGLAVLTSNTLFYFASLARDGFDAIGQGDYGMVKMIALNVPYLIVPVFVLIAIGRQIDWLYQRAAADLSGEVQ</sequence>
<dbReference type="RefSeq" id="WP_182540751.1">
    <property type="nucleotide sequence ID" value="NZ_JACGXA010000001.1"/>
</dbReference>
<keyword evidence="1" id="KW-0472">Membrane</keyword>
<feature type="transmembrane region" description="Helical" evidence="1">
    <location>
        <begin position="146"/>
        <end position="169"/>
    </location>
</feature>
<protein>
    <recommendedName>
        <fullName evidence="4">Emopamil binding protein</fullName>
    </recommendedName>
</protein>
<feature type="transmembrane region" description="Helical" evidence="1">
    <location>
        <begin position="92"/>
        <end position="111"/>
    </location>
</feature>
<organism evidence="2 3">
    <name type="scientific">Nocardioides ginsengisegetis</name>
    <dbReference type="NCBI Taxonomy" id="661491"/>
    <lineage>
        <taxon>Bacteria</taxon>
        <taxon>Bacillati</taxon>
        <taxon>Actinomycetota</taxon>
        <taxon>Actinomycetes</taxon>
        <taxon>Propionibacteriales</taxon>
        <taxon>Nocardioidaceae</taxon>
        <taxon>Nocardioides</taxon>
    </lineage>
</organism>
<feature type="transmembrane region" description="Helical" evidence="1">
    <location>
        <begin position="27"/>
        <end position="47"/>
    </location>
</feature>
<gene>
    <name evidence="2" type="ORF">FB382_003199</name>
</gene>
<keyword evidence="1" id="KW-0812">Transmembrane</keyword>
<keyword evidence="1" id="KW-1133">Transmembrane helix</keyword>
<dbReference type="EMBL" id="JACGXA010000001">
    <property type="protein sequence ID" value="MBA8804908.1"/>
    <property type="molecule type" value="Genomic_DNA"/>
</dbReference>
<evidence type="ECO:0000313" key="3">
    <source>
        <dbReference type="Proteomes" id="UP000580910"/>
    </source>
</evidence>
<feature type="transmembrane region" description="Helical" evidence="1">
    <location>
        <begin position="221"/>
        <end position="239"/>
    </location>
</feature>
<comment type="caution">
    <text evidence="2">The sequence shown here is derived from an EMBL/GenBank/DDBJ whole genome shotgun (WGS) entry which is preliminary data.</text>
</comment>
<dbReference type="AlphaFoldDB" id="A0A7W3J243"/>
<reference evidence="2 3" key="1">
    <citation type="submission" date="2020-07" db="EMBL/GenBank/DDBJ databases">
        <title>Sequencing the genomes of 1000 actinobacteria strains.</title>
        <authorList>
            <person name="Klenk H.-P."/>
        </authorList>
    </citation>
    <scope>NUCLEOTIDE SEQUENCE [LARGE SCALE GENOMIC DNA]</scope>
    <source>
        <strain evidence="2 3">DSM 21349</strain>
    </source>
</reference>
<feature type="transmembrane region" description="Helical" evidence="1">
    <location>
        <begin position="181"/>
        <end position="201"/>
    </location>
</feature>
<evidence type="ECO:0008006" key="4">
    <source>
        <dbReference type="Google" id="ProtNLM"/>
    </source>
</evidence>
<accession>A0A7W3J243</accession>
<evidence type="ECO:0000313" key="2">
    <source>
        <dbReference type="EMBL" id="MBA8804908.1"/>
    </source>
</evidence>
<proteinExistence type="predicted"/>
<feature type="transmembrane region" description="Helical" evidence="1">
    <location>
        <begin position="59"/>
        <end position="80"/>
    </location>
</feature>
<dbReference type="Proteomes" id="UP000580910">
    <property type="component" value="Unassembled WGS sequence"/>
</dbReference>
<name>A0A7W3J243_9ACTN</name>
<keyword evidence="3" id="KW-1185">Reference proteome</keyword>
<evidence type="ECO:0000256" key="1">
    <source>
        <dbReference type="SAM" id="Phobius"/>
    </source>
</evidence>